<keyword evidence="5 9" id="KW-0560">Oxidoreductase</keyword>
<evidence type="ECO:0000256" key="4">
    <source>
        <dbReference type="ARBA" id="ARBA00022723"/>
    </source>
</evidence>
<organism evidence="11 12">
    <name type="scientific">Clonostachys solani</name>
    <dbReference type="NCBI Taxonomy" id="160281"/>
    <lineage>
        <taxon>Eukaryota</taxon>
        <taxon>Fungi</taxon>
        <taxon>Dikarya</taxon>
        <taxon>Ascomycota</taxon>
        <taxon>Pezizomycotina</taxon>
        <taxon>Sordariomycetes</taxon>
        <taxon>Hypocreomycetidae</taxon>
        <taxon>Hypocreales</taxon>
        <taxon>Bionectriaceae</taxon>
        <taxon>Clonostachys</taxon>
    </lineage>
</organism>
<dbReference type="PANTHER" id="PTHR46300:SF7">
    <property type="entry name" value="P450, PUTATIVE (EUROFUNG)-RELATED"/>
    <property type="match status" value="1"/>
</dbReference>
<dbReference type="InterPro" id="IPR002401">
    <property type="entry name" value="Cyt_P450_E_grp-I"/>
</dbReference>
<name>A0A9N9ZHR2_9HYPO</name>
<keyword evidence="7 9" id="KW-0503">Monooxygenase</keyword>
<comment type="cofactor">
    <cofactor evidence="1 8">
        <name>heme</name>
        <dbReference type="ChEBI" id="CHEBI:30413"/>
    </cofactor>
</comment>
<dbReference type="GO" id="GO:0016705">
    <property type="term" value="F:oxidoreductase activity, acting on paired donors, with incorporation or reduction of molecular oxygen"/>
    <property type="evidence" value="ECO:0007669"/>
    <property type="project" value="InterPro"/>
</dbReference>
<evidence type="ECO:0000256" key="6">
    <source>
        <dbReference type="ARBA" id="ARBA00023004"/>
    </source>
</evidence>
<evidence type="ECO:0000256" key="2">
    <source>
        <dbReference type="ARBA" id="ARBA00010617"/>
    </source>
</evidence>
<reference evidence="11 12" key="2">
    <citation type="submission" date="2021-10" db="EMBL/GenBank/DDBJ databases">
        <authorList>
            <person name="Piombo E."/>
        </authorList>
    </citation>
    <scope>NUCLEOTIDE SEQUENCE [LARGE SCALE GENOMIC DNA]</scope>
</reference>
<dbReference type="PROSITE" id="PS00086">
    <property type="entry name" value="CYTOCHROME_P450"/>
    <property type="match status" value="1"/>
</dbReference>
<dbReference type="CDD" id="cd11065">
    <property type="entry name" value="CYP64-like"/>
    <property type="match status" value="1"/>
</dbReference>
<reference evidence="12" key="1">
    <citation type="submission" date="2019-06" db="EMBL/GenBank/DDBJ databases">
        <authorList>
            <person name="Broberg M."/>
        </authorList>
    </citation>
    <scope>NUCLEOTIDE SEQUENCE [LARGE SCALE GENOMIC DNA]</scope>
</reference>
<feature type="region of interest" description="Disordered" evidence="10">
    <location>
        <begin position="419"/>
        <end position="438"/>
    </location>
</feature>
<evidence type="ECO:0000256" key="9">
    <source>
        <dbReference type="RuleBase" id="RU000461"/>
    </source>
</evidence>
<keyword evidence="4 8" id="KW-0479">Metal-binding</keyword>
<evidence type="ECO:0000313" key="11">
    <source>
        <dbReference type="EMBL" id="CAH0055681.1"/>
    </source>
</evidence>
<evidence type="ECO:0000256" key="3">
    <source>
        <dbReference type="ARBA" id="ARBA00022617"/>
    </source>
</evidence>
<evidence type="ECO:0000256" key="1">
    <source>
        <dbReference type="ARBA" id="ARBA00001971"/>
    </source>
</evidence>
<keyword evidence="12" id="KW-1185">Reference proteome</keyword>
<protein>
    <recommendedName>
        <fullName evidence="13">O-methylsterigmatocystin oxidoreductase</fullName>
    </recommendedName>
</protein>
<feature type="binding site" description="axial binding residue" evidence="8">
    <location>
        <position position="446"/>
    </location>
    <ligand>
        <name>heme</name>
        <dbReference type="ChEBI" id="CHEBI:30413"/>
    </ligand>
    <ligandPart>
        <name>Fe</name>
        <dbReference type="ChEBI" id="CHEBI:18248"/>
    </ligandPart>
</feature>
<dbReference type="GO" id="GO:0005506">
    <property type="term" value="F:iron ion binding"/>
    <property type="evidence" value="ECO:0007669"/>
    <property type="project" value="InterPro"/>
</dbReference>
<evidence type="ECO:0000256" key="8">
    <source>
        <dbReference type="PIRSR" id="PIRSR602401-1"/>
    </source>
</evidence>
<evidence type="ECO:0000256" key="10">
    <source>
        <dbReference type="SAM" id="MobiDB-lite"/>
    </source>
</evidence>
<sequence length="531" mass="60104">MSLMENLTPLLVGLIVLSLAICGQFFRRNATSGLPPGPKPLPLFGNIRDLPAQGIPEYQHWIKFKDMYGPISSVSILGQQMILLHDKKAAHDLLEQKSLKTSLRPSSFFANQCGFGNFLPFRQYDETYRWHRKLLHQQIGTKVMSARFNEVQDLESRRLLLRVLKKPEDLTNHFKTEASAIVLKITYGYAIEPRTHDPLVSLVERMMDNMSLALVPLAWIVDILPILNHLPEGFPGTSFKTQAREWNQVNQTVTDAPFKFVRRQLAAGTHRTSYVSQLIEKYGTGKHGELELSLEQENAIKQTAAILYGGGADTTVSTLCSFVLAMVMFPDVQQKAQEEIDKVIGDERLPDFSDRHQLPYVNALVSETLRWLPVTPVGTPHVTDDEIVYNGFSIPKGTYLVPAIWWFLHDPETYANPSDFDPDRYLEPRNEPEPTTESFGYGRRICPGRYLAMESLFITVSRILAAFHISKAIDADGEEVEATLQPTAGLICHPKPFPYIIVPRTEKHAELILSVEREHPWETSDAESLKL</sequence>
<evidence type="ECO:0000313" key="12">
    <source>
        <dbReference type="Proteomes" id="UP000775872"/>
    </source>
</evidence>
<dbReference type="SUPFAM" id="SSF48264">
    <property type="entry name" value="Cytochrome P450"/>
    <property type="match status" value="1"/>
</dbReference>
<dbReference type="Proteomes" id="UP000775872">
    <property type="component" value="Unassembled WGS sequence"/>
</dbReference>
<comment type="similarity">
    <text evidence="2 9">Belongs to the cytochrome P450 family.</text>
</comment>
<dbReference type="InterPro" id="IPR001128">
    <property type="entry name" value="Cyt_P450"/>
</dbReference>
<dbReference type="InterPro" id="IPR036396">
    <property type="entry name" value="Cyt_P450_sf"/>
</dbReference>
<dbReference type="GO" id="GO:0004497">
    <property type="term" value="F:monooxygenase activity"/>
    <property type="evidence" value="ECO:0007669"/>
    <property type="project" value="UniProtKB-KW"/>
</dbReference>
<dbReference type="EMBL" id="CABFOC020000058">
    <property type="protein sequence ID" value="CAH0055681.1"/>
    <property type="molecule type" value="Genomic_DNA"/>
</dbReference>
<dbReference type="OrthoDB" id="2789670at2759"/>
<dbReference type="PANTHER" id="PTHR46300">
    <property type="entry name" value="P450, PUTATIVE (EUROFUNG)-RELATED-RELATED"/>
    <property type="match status" value="1"/>
</dbReference>
<gene>
    <name evidence="11" type="ORF">CSOL1703_00017785</name>
</gene>
<comment type="caution">
    <text evidence="11">The sequence shown here is derived from an EMBL/GenBank/DDBJ whole genome shotgun (WGS) entry which is preliminary data.</text>
</comment>
<keyword evidence="3 8" id="KW-0349">Heme</keyword>
<dbReference type="InterPro" id="IPR017972">
    <property type="entry name" value="Cyt_P450_CS"/>
</dbReference>
<dbReference type="PRINTS" id="PR00463">
    <property type="entry name" value="EP450I"/>
</dbReference>
<evidence type="ECO:0008006" key="13">
    <source>
        <dbReference type="Google" id="ProtNLM"/>
    </source>
</evidence>
<accession>A0A9N9ZHR2</accession>
<dbReference type="Pfam" id="PF00067">
    <property type="entry name" value="p450"/>
    <property type="match status" value="1"/>
</dbReference>
<dbReference type="GO" id="GO:0020037">
    <property type="term" value="F:heme binding"/>
    <property type="evidence" value="ECO:0007669"/>
    <property type="project" value="InterPro"/>
</dbReference>
<keyword evidence="6 8" id="KW-0408">Iron</keyword>
<feature type="compositionally biased region" description="Basic and acidic residues" evidence="10">
    <location>
        <begin position="421"/>
        <end position="432"/>
    </location>
</feature>
<dbReference type="Gene3D" id="1.10.630.10">
    <property type="entry name" value="Cytochrome P450"/>
    <property type="match status" value="1"/>
</dbReference>
<evidence type="ECO:0000256" key="7">
    <source>
        <dbReference type="ARBA" id="ARBA00023033"/>
    </source>
</evidence>
<proteinExistence type="inferred from homology"/>
<evidence type="ECO:0000256" key="5">
    <source>
        <dbReference type="ARBA" id="ARBA00023002"/>
    </source>
</evidence>
<dbReference type="InterPro" id="IPR050364">
    <property type="entry name" value="Cytochrome_P450_fung"/>
</dbReference>
<dbReference type="PRINTS" id="PR00385">
    <property type="entry name" value="P450"/>
</dbReference>
<dbReference type="AlphaFoldDB" id="A0A9N9ZHR2"/>